<name>A0ABU1ZLA9_9BURK</name>
<protein>
    <submittedName>
        <fullName evidence="2">Uncharacterized protein</fullName>
    </submittedName>
</protein>
<evidence type="ECO:0000256" key="1">
    <source>
        <dbReference type="SAM" id="Phobius"/>
    </source>
</evidence>
<reference evidence="2 3" key="1">
    <citation type="submission" date="2023-07" db="EMBL/GenBank/DDBJ databases">
        <title>Sorghum-associated microbial communities from plants grown in Nebraska, USA.</title>
        <authorList>
            <person name="Schachtman D."/>
        </authorList>
    </citation>
    <scope>NUCLEOTIDE SEQUENCE [LARGE SCALE GENOMIC DNA]</scope>
    <source>
        <strain evidence="2 3">BE308</strain>
    </source>
</reference>
<keyword evidence="1" id="KW-1133">Transmembrane helix</keyword>
<feature type="transmembrane region" description="Helical" evidence="1">
    <location>
        <begin position="52"/>
        <end position="70"/>
    </location>
</feature>
<dbReference type="RefSeq" id="WP_310341277.1">
    <property type="nucleotide sequence ID" value="NZ_JAVDXO010000003.1"/>
</dbReference>
<comment type="caution">
    <text evidence="2">The sequence shown here is derived from an EMBL/GenBank/DDBJ whole genome shotgun (WGS) entry which is preliminary data.</text>
</comment>
<dbReference type="EMBL" id="JAVDXO010000003">
    <property type="protein sequence ID" value="MDR7306332.1"/>
    <property type="molecule type" value="Genomic_DNA"/>
</dbReference>
<gene>
    <name evidence="2" type="ORF">J2X15_001615</name>
</gene>
<sequence>MKFELRYHRRPLRIGLAMVISYLLAGAAVVLYIKWPHYEGHSHVPFSDFPAFFVWAPVVPYAVFSDLLAAPPKSLDACILFSVVFCTLLWCSIRLSQPSAAAKRR</sequence>
<keyword evidence="1" id="KW-0812">Transmembrane</keyword>
<proteinExistence type="predicted"/>
<dbReference type="Proteomes" id="UP001268089">
    <property type="component" value="Unassembled WGS sequence"/>
</dbReference>
<keyword evidence="1" id="KW-0472">Membrane</keyword>
<evidence type="ECO:0000313" key="2">
    <source>
        <dbReference type="EMBL" id="MDR7306332.1"/>
    </source>
</evidence>
<feature type="transmembrane region" description="Helical" evidence="1">
    <location>
        <begin position="77"/>
        <end position="95"/>
    </location>
</feature>
<accession>A0ABU1ZLA9</accession>
<evidence type="ECO:0000313" key="3">
    <source>
        <dbReference type="Proteomes" id="UP001268089"/>
    </source>
</evidence>
<feature type="transmembrane region" description="Helical" evidence="1">
    <location>
        <begin position="12"/>
        <end position="32"/>
    </location>
</feature>
<keyword evidence="3" id="KW-1185">Reference proteome</keyword>
<organism evidence="2 3">
    <name type="scientific">Rhodoferax saidenbachensis</name>
    <dbReference type="NCBI Taxonomy" id="1484693"/>
    <lineage>
        <taxon>Bacteria</taxon>
        <taxon>Pseudomonadati</taxon>
        <taxon>Pseudomonadota</taxon>
        <taxon>Betaproteobacteria</taxon>
        <taxon>Burkholderiales</taxon>
        <taxon>Comamonadaceae</taxon>
        <taxon>Rhodoferax</taxon>
    </lineage>
</organism>